<dbReference type="Pfam" id="PF22669">
    <property type="entry name" value="Exo_endo_phos2"/>
    <property type="match status" value="2"/>
</dbReference>
<name>A0ABP0WPL6_9BRYO</name>
<dbReference type="PANTHER" id="PTHR45666">
    <property type="entry name" value="TYPE IV INOSITOL POLYPHOSPHATE 5-PHOSPHATASE 9"/>
    <property type="match status" value="1"/>
</dbReference>
<dbReference type="PANTHER" id="PTHR45666:SF22">
    <property type="entry name" value="TYPE I INOSITOL POLYPHOSPHATE 5-PHOSPHATASE 4"/>
    <property type="match status" value="1"/>
</dbReference>
<dbReference type="InterPro" id="IPR045849">
    <property type="entry name" value="IP5P_plant"/>
</dbReference>
<dbReference type="EMBL" id="OZ020097">
    <property type="protein sequence ID" value="CAK9268807.1"/>
    <property type="molecule type" value="Genomic_DNA"/>
</dbReference>
<evidence type="ECO:0000313" key="4">
    <source>
        <dbReference type="EMBL" id="CAK9268807.1"/>
    </source>
</evidence>
<evidence type="ECO:0000259" key="3">
    <source>
        <dbReference type="SMART" id="SM00128"/>
    </source>
</evidence>
<dbReference type="InterPro" id="IPR036691">
    <property type="entry name" value="Endo/exonu/phosph_ase_sf"/>
</dbReference>
<keyword evidence="5" id="KW-1185">Reference proteome</keyword>
<feature type="domain" description="Inositol polyphosphate-related phosphatase" evidence="3">
    <location>
        <begin position="229"/>
        <end position="517"/>
    </location>
</feature>
<sequence>MEQQNHKHNKESWPRQFMKKWLTFRATGDEFKCEDDIRCGHDAEDNSNSDEFEEDYDTPQQSLARTQSEMFHEECLDNQEFRIAVGTWNVAGKPPGEDLNIEEWLDMSQPADIYVLGFQEVVPLNAINVLWVEDETPKAMWEDLIRRTLNNQMGVSKAEESLKSYRSPPSAWHTNALYEGISSVNSLLNTSPDECLGSSLCNSEDGVQGQTYYGTGKQYFKEENHGTVHKWSPMEHVQTAAEDWLAEAAMLDDNFTDDYALMAPVSSRNSTPSWQGSQHHYSCVASKQMVGIFITIWVRSDLRQHVHNIKVCSVGCGIFKFLGNKGAISVSMSLHQTSFCFVCTHLASGHKEGDELRRNMDIADILRRTTFPRVIKDTGSELPKTIMAHDRIIWLGDLNYRVAASDLDTWKAVNQGDWDGLFQKDQLKLEQGAGHVFKDWQEGSICFPPTYKFVINSDQYYGRNTRPGEKRRTPAWCDRILWYGKGLRQLQYVHIESQLSDHRPVSARFMAEVKVLCKQKLGRPCTLSKNAKVEVEELLPKSVEDCKLCANDKEYNMSGSSADRKLNGDVNGGMVSVLSSALETDGDLLSDSI</sequence>
<evidence type="ECO:0000313" key="5">
    <source>
        <dbReference type="Proteomes" id="UP001497444"/>
    </source>
</evidence>
<dbReference type="Gene3D" id="3.60.10.10">
    <property type="entry name" value="Endonuclease/exonuclease/phosphatase"/>
    <property type="match status" value="2"/>
</dbReference>
<keyword evidence="2" id="KW-0378">Hydrolase</keyword>
<dbReference type="SMART" id="SM00128">
    <property type="entry name" value="IPPc"/>
    <property type="match status" value="1"/>
</dbReference>
<comment type="similarity">
    <text evidence="1">Belongs to the inositol polyphosphate 5-phosphatase family.</text>
</comment>
<reference evidence="4 5" key="1">
    <citation type="submission" date="2024-02" db="EMBL/GenBank/DDBJ databases">
        <authorList>
            <consortium name="ELIXIR-Norway"/>
            <consortium name="Elixir Norway"/>
        </authorList>
    </citation>
    <scope>NUCLEOTIDE SEQUENCE [LARGE SCALE GENOMIC DNA]</scope>
</reference>
<accession>A0ABP0WPL6</accession>
<dbReference type="Proteomes" id="UP001497444">
    <property type="component" value="Chromosome 2"/>
</dbReference>
<proteinExistence type="inferred from homology"/>
<gene>
    <name evidence="4" type="ORF">CSSPJE1EN1_LOCUS14285</name>
</gene>
<evidence type="ECO:0000256" key="1">
    <source>
        <dbReference type="ARBA" id="ARBA00010768"/>
    </source>
</evidence>
<organism evidence="4 5">
    <name type="scientific">Sphagnum jensenii</name>
    <dbReference type="NCBI Taxonomy" id="128206"/>
    <lineage>
        <taxon>Eukaryota</taxon>
        <taxon>Viridiplantae</taxon>
        <taxon>Streptophyta</taxon>
        <taxon>Embryophyta</taxon>
        <taxon>Bryophyta</taxon>
        <taxon>Sphagnophytina</taxon>
        <taxon>Sphagnopsida</taxon>
        <taxon>Sphagnales</taxon>
        <taxon>Sphagnaceae</taxon>
        <taxon>Sphagnum</taxon>
    </lineage>
</organism>
<dbReference type="SUPFAM" id="SSF56219">
    <property type="entry name" value="DNase I-like"/>
    <property type="match status" value="2"/>
</dbReference>
<evidence type="ECO:0000256" key="2">
    <source>
        <dbReference type="ARBA" id="ARBA00022801"/>
    </source>
</evidence>
<protein>
    <recommendedName>
        <fullName evidence="3">Inositol polyphosphate-related phosphatase domain-containing protein</fullName>
    </recommendedName>
</protein>
<dbReference type="InterPro" id="IPR000300">
    <property type="entry name" value="IPPc"/>
</dbReference>